<keyword evidence="3" id="KW-1185">Reference proteome</keyword>
<dbReference type="Proteomes" id="UP000000226">
    <property type="component" value="Chromosome 1"/>
</dbReference>
<accession>V7CU50</accession>
<dbReference type="AlphaFoldDB" id="V7CU50"/>
<reference evidence="3" key="1">
    <citation type="journal article" date="2014" name="Nat. Genet.">
        <title>A reference genome for common bean and genome-wide analysis of dual domestications.</title>
        <authorList>
            <person name="Schmutz J."/>
            <person name="McClean P.E."/>
            <person name="Mamidi S."/>
            <person name="Wu G.A."/>
            <person name="Cannon S.B."/>
            <person name="Grimwood J."/>
            <person name="Jenkins J."/>
            <person name="Shu S."/>
            <person name="Song Q."/>
            <person name="Chavarro C."/>
            <person name="Torres-Torres M."/>
            <person name="Geffroy V."/>
            <person name="Moghaddam S.M."/>
            <person name="Gao D."/>
            <person name="Abernathy B."/>
            <person name="Barry K."/>
            <person name="Blair M."/>
            <person name="Brick M.A."/>
            <person name="Chovatia M."/>
            <person name="Gepts P."/>
            <person name="Goodstein D.M."/>
            <person name="Gonzales M."/>
            <person name="Hellsten U."/>
            <person name="Hyten D.L."/>
            <person name="Jia G."/>
            <person name="Kelly J.D."/>
            <person name="Kudrna D."/>
            <person name="Lee R."/>
            <person name="Richard M.M."/>
            <person name="Miklas P.N."/>
            <person name="Osorno J.M."/>
            <person name="Rodrigues J."/>
            <person name="Thareau V."/>
            <person name="Urrea C.A."/>
            <person name="Wang M."/>
            <person name="Yu Y."/>
            <person name="Zhang M."/>
            <person name="Wing R.A."/>
            <person name="Cregan P.B."/>
            <person name="Rokhsar D.S."/>
            <person name="Jackson S.A."/>
        </authorList>
    </citation>
    <scope>NUCLEOTIDE SEQUENCE [LARGE SCALE GENOMIC DNA]</scope>
    <source>
        <strain evidence="3">cv. G19833</strain>
    </source>
</reference>
<dbReference type="EMBL" id="CM002288">
    <property type="protein sequence ID" value="ESW32918.1"/>
    <property type="molecule type" value="Genomic_DNA"/>
</dbReference>
<protein>
    <submittedName>
        <fullName evidence="2">Uncharacterized protein</fullName>
    </submittedName>
</protein>
<feature type="region of interest" description="Disordered" evidence="1">
    <location>
        <begin position="25"/>
        <end position="177"/>
    </location>
</feature>
<feature type="compositionally biased region" description="Basic and acidic residues" evidence="1">
    <location>
        <begin position="95"/>
        <end position="107"/>
    </location>
</feature>
<proteinExistence type="predicted"/>
<gene>
    <name evidence="2" type="ORF">PHAVU_001G028600g</name>
</gene>
<feature type="compositionally biased region" description="Low complexity" evidence="1">
    <location>
        <begin position="25"/>
        <end position="34"/>
    </location>
</feature>
<organism evidence="2 3">
    <name type="scientific">Phaseolus vulgaris</name>
    <name type="common">Kidney bean</name>
    <name type="synonym">French bean</name>
    <dbReference type="NCBI Taxonomy" id="3885"/>
    <lineage>
        <taxon>Eukaryota</taxon>
        <taxon>Viridiplantae</taxon>
        <taxon>Streptophyta</taxon>
        <taxon>Embryophyta</taxon>
        <taxon>Tracheophyta</taxon>
        <taxon>Spermatophyta</taxon>
        <taxon>Magnoliopsida</taxon>
        <taxon>eudicotyledons</taxon>
        <taxon>Gunneridae</taxon>
        <taxon>Pentapetalae</taxon>
        <taxon>rosids</taxon>
        <taxon>fabids</taxon>
        <taxon>Fabales</taxon>
        <taxon>Fabaceae</taxon>
        <taxon>Papilionoideae</taxon>
        <taxon>50 kb inversion clade</taxon>
        <taxon>NPAAA clade</taxon>
        <taxon>indigoferoid/millettioid clade</taxon>
        <taxon>Phaseoleae</taxon>
        <taxon>Phaseolus</taxon>
    </lineage>
</organism>
<feature type="non-terminal residue" evidence="2">
    <location>
        <position position="248"/>
    </location>
</feature>
<sequence>MERKIYSSLPSNYLTLAQLQERWLNQRNQNNQSESQDEAKIQQSPNRNYLKQPHLQVVAPSNGSASKSKSRPQKQYVIKTRNDSETHRLTAAVESDDRRKSVREIGDGGKTSCPDLDLDLDLNGKAKAKGKGKDSESNLKIRKVKPEEREGSGTTAQEKEKATMESEVKEKENGWGKMNEVEERVRVLSIQSSENGKQKGRLGKMNNGFVQQRKYGGGEKKMVWTLRQELQRRRRRENDSSSESVLKM</sequence>
<evidence type="ECO:0000256" key="1">
    <source>
        <dbReference type="SAM" id="MobiDB-lite"/>
    </source>
</evidence>
<feature type="region of interest" description="Disordered" evidence="1">
    <location>
        <begin position="189"/>
        <end position="214"/>
    </location>
</feature>
<evidence type="ECO:0000313" key="2">
    <source>
        <dbReference type="EMBL" id="ESW32918.1"/>
    </source>
</evidence>
<dbReference type="Gramene" id="ESW32918">
    <property type="protein sequence ID" value="ESW32918"/>
    <property type="gene ID" value="PHAVU_001G028600g"/>
</dbReference>
<dbReference type="OrthoDB" id="1436802at2759"/>
<evidence type="ECO:0000313" key="3">
    <source>
        <dbReference type="Proteomes" id="UP000000226"/>
    </source>
</evidence>
<feature type="compositionally biased region" description="Basic and acidic residues" evidence="1">
    <location>
        <begin position="131"/>
        <end position="177"/>
    </location>
</feature>
<name>V7CU50_PHAVU</name>